<dbReference type="SMART" id="SM00422">
    <property type="entry name" value="HTH_MERR"/>
    <property type="match status" value="1"/>
</dbReference>
<dbReference type="InterPro" id="IPR036594">
    <property type="entry name" value="Meth_synthase_dom"/>
</dbReference>
<gene>
    <name evidence="6" type="ORF">Rain11_1992</name>
</gene>
<comment type="caution">
    <text evidence="6">The sequence shown here is derived from an EMBL/GenBank/DDBJ whole genome shotgun (WGS) entry which is preliminary data.</text>
</comment>
<dbReference type="PANTHER" id="PTHR30204:SF69">
    <property type="entry name" value="MERR-FAMILY TRANSCRIPTIONAL REGULATOR"/>
    <property type="match status" value="1"/>
</dbReference>
<dbReference type="InterPro" id="IPR000551">
    <property type="entry name" value="MerR-type_HTH_dom"/>
</dbReference>
<dbReference type="InterPro" id="IPR047057">
    <property type="entry name" value="MerR_fam"/>
</dbReference>
<dbReference type="PANTHER" id="PTHR30204">
    <property type="entry name" value="REDOX-CYCLING DRUG-SENSING TRANSCRIPTIONAL ACTIVATOR SOXR"/>
    <property type="match status" value="1"/>
</dbReference>
<dbReference type="InterPro" id="IPR003759">
    <property type="entry name" value="Cbl-bd_cap"/>
</dbReference>
<proteinExistence type="predicted"/>
<dbReference type="InterPro" id="IPR009061">
    <property type="entry name" value="DNA-bd_dom_put_sf"/>
</dbReference>
<keyword evidence="1" id="KW-0678">Repressor</keyword>
<evidence type="ECO:0000313" key="7">
    <source>
        <dbReference type="Proteomes" id="UP000233387"/>
    </source>
</evidence>
<dbReference type="GO" id="GO:0003677">
    <property type="term" value="F:DNA binding"/>
    <property type="evidence" value="ECO:0007669"/>
    <property type="project" value="UniProtKB-KW"/>
</dbReference>
<dbReference type="Proteomes" id="UP000233387">
    <property type="component" value="Unassembled WGS sequence"/>
</dbReference>
<organism evidence="6 7">
    <name type="scientific">Raineya orbicola</name>
    <dbReference type="NCBI Taxonomy" id="2016530"/>
    <lineage>
        <taxon>Bacteria</taxon>
        <taxon>Pseudomonadati</taxon>
        <taxon>Bacteroidota</taxon>
        <taxon>Cytophagia</taxon>
        <taxon>Cytophagales</taxon>
        <taxon>Raineyaceae</taxon>
        <taxon>Raineya</taxon>
    </lineage>
</organism>
<dbReference type="RefSeq" id="WP_101359256.1">
    <property type="nucleotide sequence ID" value="NZ_NKXO01000032.1"/>
</dbReference>
<dbReference type="Pfam" id="PF02607">
    <property type="entry name" value="B12-binding_2"/>
    <property type="match status" value="1"/>
</dbReference>
<keyword evidence="3" id="KW-0238">DNA-binding</keyword>
<dbReference type="PROSITE" id="PS50937">
    <property type="entry name" value="HTH_MERR_2"/>
    <property type="match status" value="1"/>
</dbReference>
<evidence type="ECO:0000256" key="2">
    <source>
        <dbReference type="ARBA" id="ARBA00023015"/>
    </source>
</evidence>
<dbReference type="Pfam" id="PF13411">
    <property type="entry name" value="MerR_1"/>
    <property type="match status" value="1"/>
</dbReference>
<dbReference type="EMBL" id="NKXO01000032">
    <property type="protein sequence ID" value="PKQ67647.1"/>
    <property type="molecule type" value="Genomic_DNA"/>
</dbReference>
<dbReference type="GO" id="GO:0003700">
    <property type="term" value="F:DNA-binding transcription factor activity"/>
    <property type="evidence" value="ECO:0007669"/>
    <property type="project" value="InterPro"/>
</dbReference>
<keyword evidence="4" id="KW-0804">Transcription</keyword>
<protein>
    <submittedName>
        <fullName evidence="6">MerR HTH family regulatory protein</fullName>
    </submittedName>
</protein>
<dbReference type="Gene3D" id="3.40.50.280">
    <property type="entry name" value="Cobalamin-binding domain"/>
    <property type="match status" value="1"/>
</dbReference>
<evidence type="ECO:0000313" key="6">
    <source>
        <dbReference type="EMBL" id="PKQ67647.1"/>
    </source>
</evidence>
<sequence length="293" mass="34277">MSYYSIKDVENLSGIKAHTLRVWEQRYDILKPKRTDTNIRYYDDLDLKLILNISVLNKHGHKISHIAQMSAEELRTELIRLTEKSTDAQDKIQAFTLCMMDLDEERFEYLLAQSIKQIGFENTMLRIIFPFLQKIGILWLAGTINPAQEHFISHLIRQKIIVAIDSLKPNYTEGKKYMLFLPEGEWHELSLLFTNYLLRSRKQRTIYLGQTVPLNDLQEAYKIYKPEFLFSVITSSPSFQQIQQYIYEISRHFPESKIILTGSQVIGQGLDTPENVLILAKIEDLLDFIQENA</sequence>
<name>A0A2N3IBG8_9BACT</name>
<keyword evidence="2" id="KW-0805">Transcription regulation</keyword>
<evidence type="ECO:0000256" key="1">
    <source>
        <dbReference type="ARBA" id="ARBA00022491"/>
    </source>
</evidence>
<dbReference type="CDD" id="cd01104">
    <property type="entry name" value="HTH_MlrA-CarA"/>
    <property type="match status" value="1"/>
</dbReference>
<evidence type="ECO:0000259" key="5">
    <source>
        <dbReference type="PROSITE" id="PS50937"/>
    </source>
</evidence>
<dbReference type="Gene3D" id="1.10.1660.10">
    <property type="match status" value="1"/>
</dbReference>
<dbReference type="OrthoDB" id="9800334at2"/>
<dbReference type="Gene3D" id="1.10.1240.10">
    <property type="entry name" value="Methionine synthase domain"/>
    <property type="match status" value="1"/>
</dbReference>
<keyword evidence="7" id="KW-1185">Reference proteome</keyword>
<dbReference type="SUPFAM" id="SSF46955">
    <property type="entry name" value="Putative DNA-binding domain"/>
    <property type="match status" value="1"/>
</dbReference>
<accession>A0A2N3IBG8</accession>
<reference evidence="6 7" key="1">
    <citation type="submission" date="2017-06" db="EMBL/GenBank/DDBJ databases">
        <title>Raineya orbicola gen. nov., sp. nov. a slightly thermophilic bacterium of the phylum Bacteroidetes and the description of Raineyaceae fam. nov.</title>
        <authorList>
            <person name="Albuquerque L."/>
            <person name="Polonia A.R.M."/>
            <person name="Barroso C."/>
            <person name="Froufe H.J.C."/>
            <person name="Lage O."/>
            <person name="Lobo-Da-Cunha A."/>
            <person name="Egas C."/>
            <person name="Da Costa M.S."/>
        </authorList>
    </citation>
    <scope>NUCLEOTIDE SEQUENCE [LARGE SCALE GENOMIC DNA]</scope>
    <source>
        <strain evidence="6 7">SPSPC-11</strain>
    </source>
</reference>
<dbReference type="AlphaFoldDB" id="A0A2N3IBG8"/>
<feature type="domain" description="HTH merR-type" evidence="5">
    <location>
        <begin position="3"/>
        <end position="72"/>
    </location>
</feature>
<evidence type="ECO:0000256" key="3">
    <source>
        <dbReference type="ARBA" id="ARBA00023125"/>
    </source>
</evidence>
<evidence type="ECO:0000256" key="4">
    <source>
        <dbReference type="ARBA" id="ARBA00023163"/>
    </source>
</evidence>